<evidence type="ECO:0000313" key="12">
    <source>
        <dbReference type="EMBL" id="BCK81424.1"/>
    </source>
</evidence>
<sequence length="167" mass="19057">MYDELTRGDVQKMQEEIDYRTQVLRPKLIEDVQTARAFGDLSENFEYKCAKQEKNRNDSRIRYLQRMIKTARIIDDRSGQDTAGLYDTVEIFMENTGKSRRIQLVTTLRQDALKGLISKESPVGKAVLGRRAGDRVQVDMGGGRSYWITIRSIEKGTDDGSIPIGSF</sequence>
<dbReference type="EMBL" id="AP023418">
    <property type="protein sequence ID" value="BCK81424.1"/>
    <property type="molecule type" value="Genomic_DNA"/>
</dbReference>
<dbReference type="PANTHER" id="PTHR30437:SF4">
    <property type="entry name" value="TRANSCRIPTION ELONGATION FACTOR GREA"/>
    <property type="match status" value="1"/>
</dbReference>
<dbReference type="Gene3D" id="1.10.287.180">
    <property type="entry name" value="Transcription elongation factor, GreA/GreB, N-terminal domain"/>
    <property type="match status" value="1"/>
</dbReference>
<dbReference type="InterPro" id="IPR028624">
    <property type="entry name" value="Tscrpt_elong_fac_GreA/B"/>
</dbReference>
<evidence type="ECO:0000259" key="11">
    <source>
        <dbReference type="Pfam" id="PF03449"/>
    </source>
</evidence>
<dbReference type="InterPro" id="IPR036953">
    <property type="entry name" value="GreA/GreB_C_sf"/>
</dbReference>
<gene>
    <name evidence="12" type="primary">greA_1</name>
    <name evidence="9" type="synonym">greA</name>
    <name evidence="12" type="ORF">MM50RIKEN_11870</name>
</gene>
<dbReference type="Pfam" id="PF01272">
    <property type="entry name" value="GreA_GreB"/>
    <property type="match status" value="1"/>
</dbReference>
<evidence type="ECO:0000256" key="7">
    <source>
        <dbReference type="ARBA" id="ARBA00024916"/>
    </source>
</evidence>
<evidence type="ECO:0000256" key="6">
    <source>
        <dbReference type="ARBA" id="ARBA00023163"/>
    </source>
</evidence>
<evidence type="ECO:0000256" key="4">
    <source>
        <dbReference type="ARBA" id="ARBA00023054"/>
    </source>
</evidence>
<keyword evidence="5 9" id="KW-0238">DNA-binding</keyword>
<organism evidence="12 13">
    <name type="scientific">Vescimonas coprocola</name>
    <dbReference type="NCBI Taxonomy" id="2714355"/>
    <lineage>
        <taxon>Bacteria</taxon>
        <taxon>Bacillati</taxon>
        <taxon>Bacillota</taxon>
        <taxon>Clostridia</taxon>
        <taxon>Eubacteriales</taxon>
        <taxon>Oscillospiraceae</taxon>
        <taxon>Vescimonas</taxon>
    </lineage>
</organism>
<evidence type="ECO:0000256" key="2">
    <source>
        <dbReference type="ARBA" id="ARBA00013729"/>
    </source>
</evidence>
<evidence type="ECO:0000313" key="13">
    <source>
        <dbReference type="Proteomes" id="UP000681035"/>
    </source>
</evidence>
<dbReference type="InterPro" id="IPR022691">
    <property type="entry name" value="Tscrpt_elong_fac_GreA/B_N"/>
</dbReference>
<dbReference type="InterPro" id="IPR018151">
    <property type="entry name" value="TF_GreA/GreB_CS"/>
</dbReference>
<name>A0A810Q0I0_9FIRM</name>
<evidence type="ECO:0000256" key="3">
    <source>
        <dbReference type="ARBA" id="ARBA00023015"/>
    </source>
</evidence>
<keyword evidence="12" id="KW-0251">Elongation factor</keyword>
<comment type="similarity">
    <text evidence="1 9">Belongs to the GreA/GreB family.</text>
</comment>
<dbReference type="PANTHER" id="PTHR30437">
    <property type="entry name" value="TRANSCRIPTION ELONGATION FACTOR GREA"/>
    <property type="match status" value="1"/>
</dbReference>
<keyword evidence="12" id="KW-0648">Protein biosynthesis</keyword>
<dbReference type="RefSeq" id="WP_021859494.1">
    <property type="nucleotide sequence ID" value="NZ_AP023418.1"/>
</dbReference>
<dbReference type="InterPro" id="IPR001437">
    <property type="entry name" value="Tscrpt_elong_fac_GreA/B_C"/>
</dbReference>
<evidence type="ECO:0000256" key="1">
    <source>
        <dbReference type="ARBA" id="ARBA00008213"/>
    </source>
</evidence>
<reference evidence="12" key="1">
    <citation type="submission" date="2020-09" db="EMBL/GenBank/DDBJ databases">
        <title>New species isolated from human feces.</title>
        <authorList>
            <person name="Kitahara M."/>
            <person name="Shigeno Y."/>
            <person name="Shime M."/>
            <person name="Matsumoto Y."/>
            <person name="Nakamura S."/>
            <person name="Motooka D."/>
            <person name="Fukuoka S."/>
            <person name="Nishikawa H."/>
            <person name="Benno Y."/>
        </authorList>
    </citation>
    <scope>NUCLEOTIDE SEQUENCE</scope>
    <source>
        <strain evidence="12">MM50</strain>
    </source>
</reference>
<dbReference type="GO" id="GO:0003677">
    <property type="term" value="F:DNA binding"/>
    <property type="evidence" value="ECO:0007669"/>
    <property type="project" value="UniProtKB-UniRule"/>
</dbReference>
<keyword evidence="6 9" id="KW-0804">Transcription</keyword>
<dbReference type="PIRSF" id="PIRSF006092">
    <property type="entry name" value="GreA_GreB"/>
    <property type="match status" value="1"/>
</dbReference>
<evidence type="ECO:0000256" key="5">
    <source>
        <dbReference type="ARBA" id="ARBA00023125"/>
    </source>
</evidence>
<keyword evidence="13" id="KW-1185">Reference proteome</keyword>
<keyword evidence="4" id="KW-0175">Coiled coil</keyword>
<proteinExistence type="inferred from homology"/>
<accession>A0A810Q0I0</accession>
<dbReference type="PROSITE" id="PS00830">
    <property type="entry name" value="GREAB_2"/>
    <property type="match status" value="1"/>
</dbReference>
<dbReference type="Gene3D" id="3.10.50.30">
    <property type="entry name" value="Transcription elongation factor, GreA/GreB, C-terminal domain"/>
    <property type="match status" value="1"/>
</dbReference>
<evidence type="ECO:0000256" key="9">
    <source>
        <dbReference type="HAMAP-Rule" id="MF_00105"/>
    </source>
</evidence>
<dbReference type="FunFam" id="1.10.287.180:FF:000001">
    <property type="entry name" value="Transcription elongation factor GreA"/>
    <property type="match status" value="1"/>
</dbReference>
<dbReference type="SUPFAM" id="SSF46557">
    <property type="entry name" value="GreA transcript cleavage protein, N-terminal domain"/>
    <property type="match status" value="1"/>
</dbReference>
<comment type="function">
    <text evidence="7 9">Necessary for efficient RNA polymerase transcription elongation past template-encoded arresting sites. The arresting sites in DNA have the property of trapping a certain fraction of elongating RNA polymerases that pass through, resulting in locked ternary complexes. Cleavage of the nascent transcript by cleavage factors such as GreA or GreB allows the resumption of elongation from the new 3'terminus. GreA releases sequences of 2 to 3 nucleotides.</text>
</comment>
<feature type="domain" description="Transcription elongation factor GreA/GreB N-terminal" evidence="11">
    <location>
        <begin position="5"/>
        <end position="73"/>
    </location>
</feature>
<evidence type="ECO:0000256" key="8">
    <source>
        <dbReference type="ARBA" id="ARBA00030776"/>
    </source>
</evidence>
<evidence type="ECO:0000259" key="10">
    <source>
        <dbReference type="Pfam" id="PF01272"/>
    </source>
</evidence>
<protein>
    <recommendedName>
        <fullName evidence="2 9">Transcription elongation factor GreA</fullName>
    </recommendedName>
    <alternativeName>
        <fullName evidence="8 9">Transcript cleavage factor GreA</fullName>
    </alternativeName>
</protein>
<dbReference type="SUPFAM" id="SSF54534">
    <property type="entry name" value="FKBP-like"/>
    <property type="match status" value="1"/>
</dbReference>
<dbReference type="Proteomes" id="UP000681035">
    <property type="component" value="Chromosome"/>
</dbReference>
<dbReference type="Pfam" id="PF03449">
    <property type="entry name" value="GreA_GreB_N"/>
    <property type="match status" value="1"/>
</dbReference>
<dbReference type="InterPro" id="IPR036805">
    <property type="entry name" value="Tscrpt_elong_fac_GreA/B_N_sf"/>
</dbReference>
<dbReference type="GO" id="GO:0006354">
    <property type="term" value="P:DNA-templated transcription elongation"/>
    <property type="evidence" value="ECO:0007669"/>
    <property type="project" value="TreeGrafter"/>
</dbReference>
<dbReference type="HAMAP" id="MF_00105">
    <property type="entry name" value="GreA_GreB"/>
    <property type="match status" value="1"/>
</dbReference>
<dbReference type="GO" id="GO:0070063">
    <property type="term" value="F:RNA polymerase binding"/>
    <property type="evidence" value="ECO:0007669"/>
    <property type="project" value="InterPro"/>
</dbReference>
<dbReference type="GO" id="GO:0032784">
    <property type="term" value="P:regulation of DNA-templated transcription elongation"/>
    <property type="evidence" value="ECO:0007669"/>
    <property type="project" value="UniProtKB-UniRule"/>
</dbReference>
<keyword evidence="3 9" id="KW-0805">Transcription regulation</keyword>
<dbReference type="KEGG" id="vcop:MM50RIKEN_11870"/>
<feature type="domain" description="Transcription elongation factor GreA/GreB C-terminal" evidence="10">
    <location>
        <begin position="81"/>
        <end position="154"/>
    </location>
</feature>
<dbReference type="InterPro" id="IPR023459">
    <property type="entry name" value="Tscrpt_elong_fac_GreA/B_fam"/>
</dbReference>
<dbReference type="GO" id="GO:0003746">
    <property type="term" value="F:translation elongation factor activity"/>
    <property type="evidence" value="ECO:0007669"/>
    <property type="project" value="UniProtKB-KW"/>
</dbReference>
<dbReference type="AlphaFoldDB" id="A0A810Q0I0"/>